<sequence length="348" mass="37579">MQMLDDLAARQTFDLDLRDEEWTEFAIAQGWSDGLPLVIPTEKAVERFLSGAGEVREPWAPISPRQVLPTPESLAANAVMAGCRPSDFPVVLAALRAVLQPDFNLHGMLATTHPCGIVIIVSGPIRTRLGIACGSNCFGQGWRANLTIGRALNLILRNIGGARPGEMDNATQGTPAKITFCFGENEEQSPWEPYGVRRGFARDASLVSCMASEGPHNINDHGSNSAEGIVKMLAEAISQPGANTIYAKGPFAVVLGPEHAATLHRDGWSVEMIQQALYQGARVHISRIGADNRRHYEQNVQHFPVDDHYTMVPSPADIHVLVAGGAGKHSAWIPSFGYTQMCSAAIDP</sequence>
<protein>
    <submittedName>
        <fullName evidence="1">Uncharacterized protein</fullName>
    </submittedName>
</protein>
<dbReference type="Proteomes" id="UP001604043">
    <property type="component" value="Unassembled WGS sequence"/>
</dbReference>
<dbReference type="EMBL" id="JBAFUR010000010">
    <property type="protein sequence ID" value="MFG1255322.1"/>
    <property type="molecule type" value="Genomic_DNA"/>
</dbReference>
<organism evidence="1 2">
    <name type="scientific">Xanthobacter aminoxidans</name>
    <dbReference type="NCBI Taxonomy" id="186280"/>
    <lineage>
        <taxon>Bacteria</taxon>
        <taxon>Pseudomonadati</taxon>
        <taxon>Pseudomonadota</taxon>
        <taxon>Alphaproteobacteria</taxon>
        <taxon>Hyphomicrobiales</taxon>
        <taxon>Xanthobacteraceae</taxon>
        <taxon>Xanthobacter</taxon>
    </lineage>
</organism>
<evidence type="ECO:0000313" key="2">
    <source>
        <dbReference type="Proteomes" id="UP001604043"/>
    </source>
</evidence>
<proteinExistence type="predicted"/>
<keyword evidence="2" id="KW-1185">Reference proteome</keyword>
<accession>A0ABW6ZN99</accession>
<dbReference type="RefSeq" id="WP_394010244.1">
    <property type="nucleotide sequence ID" value="NZ_JBAFUR010000010.1"/>
</dbReference>
<comment type="caution">
    <text evidence="1">The sequence shown here is derived from an EMBL/GenBank/DDBJ whole genome shotgun (WGS) entry which is preliminary data.</text>
</comment>
<gene>
    <name evidence="1" type="ORF">V5F30_24140</name>
</gene>
<name>A0ABW6ZN99_9HYPH</name>
<reference evidence="1 2" key="1">
    <citation type="submission" date="2024-02" db="EMBL/GenBank/DDBJ databases">
        <title>Expansion and revision of Xanthobacter and proposal of Roseixanthobacter gen. nov.</title>
        <authorList>
            <person name="Soltysiak M.P.M."/>
            <person name="Jalihal A."/>
            <person name="Ory A."/>
            <person name="Chrisophersen C."/>
            <person name="Lee A.D."/>
            <person name="Boulton J."/>
            <person name="Springer M."/>
        </authorList>
    </citation>
    <scope>NUCLEOTIDE SEQUENCE [LARGE SCALE GENOMIC DNA]</scope>
    <source>
        <strain evidence="1 2">CB5</strain>
    </source>
</reference>
<evidence type="ECO:0000313" key="1">
    <source>
        <dbReference type="EMBL" id="MFG1255322.1"/>
    </source>
</evidence>